<reference evidence="2 3" key="1">
    <citation type="journal article" date="2010" name="Science">
        <title>Genome expansion and gene loss in powdery mildew fungi reveal tradeoffs in extreme parasitism.</title>
        <authorList>
            <person name="Spanu P.D."/>
            <person name="Abbott J.C."/>
            <person name="Amselem J."/>
            <person name="Burgis T.A."/>
            <person name="Soanes D.M."/>
            <person name="Stueber K."/>
            <person name="Ver Loren van Themaat E."/>
            <person name="Brown J.K.M."/>
            <person name="Butcher S.A."/>
            <person name="Gurr S.J."/>
            <person name="Lebrun M.-H."/>
            <person name="Ridout C.J."/>
            <person name="Schulze-Lefert P."/>
            <person name="Talbot N.J."/>
            <person name="Ahmadinejad N."/>
            <person name="Ametz C."/>
            <person name="Barton G.R."/>
            <person name="Benjdia M."/>
            <person name="Bidzinski P."/>
            <person name="Bindschedler L.V."/>
            <person name="Both M."/>
            <person name="Brewer M.T."/>
            <person name="Cadle-Davidson L."/>
            <person name="Cadle-Davidson M.M."/>
            <person name="Collemare J."/>
            <person name="Cramer R."/>
            <person name="Frenkel O."/>
            <person name="Godfrey D."/>
            <person name="Harriman J."/>
            <person name="Hoede C."/>
            <person name="King B.C."/>
            <person name="Klages S."/>
            <person name="Kleemann J."/>
            <person name="Knoll D."/>
            <person name="Koti P.S."/>
            <person name="Kreplak J."/>
            <person name="Lopez-Ruiz F.J."/>
            <person name="Lu X."/>
            <person name="Maekawa T."/>
            <person name="Mahanil S."/>
            <person name="Micali C."/>
            <person name="Milgroom M.G."/>
            <person name="Montana G."/>
            <person name="Noir S."/>
            <person name="O'Connell R.J."/>
            <person name="Oberhaensli S."/>
            <person name="Parlange F."/>
            <person name="Pedersen C."/>
            <person name="Quesneville H."/>
            <person name="Reinhardt R."/>
            <person name="Rott M."/>
            <person name="Sacristan S."/>
            <person name="Schmidt S.M."/>
            <person name="Schoen M."/>
            <person name="Skamnioti P."/>
            <person name="Sommer H."/>
            <person name="Stephens A."/>
            <person name="Takahara H."/>
            <person name="Thordal-Christensen H."/>
            <person name="Vigouroux M."/>
            <person name="Wessling R."/>
            <person name="Wicker T."/>
            <person name="Panstruga R."/>
        </authorList>
    </citation>
    <scope>NUCLEOTIDE SEQUENCE [LARGE SCALE GENOMIC DNA]</scope>
    <source>
        <strain evidence="2">DH14</strain>
    </source>
</reference>
<organism evidence="2 3">
    <name type="scientific">Blumeria graminis f. sp. hordei (strain DH14)</name>
    <name type="common">Barley powdery mildew</name>
    <name type="synonym">Oidium monilioides f. sp. hordei</name>
    <dbReference type="NCBI Taxonomy" id="546991"/>
    <lineage>
        <taxon>Eukaryota</taxon>
        <taxon>Fungi</taxon>
        <taxon>Dikarya</taxon>
        <taxon>Ascomycota</taxon>
        <taxon>Pezizomycotina</taxon>
        <taxon>Leotiomycetes</taxon>
        <taxon>Erysiphales</taxon>
        <taxon>Erysiphaceae</taxon>
        <taxon>Blumeria</taxon>
        <taxon>Blumeria hordei</taxon>
    </lineage>
</organism>
<dbReference type="AlphaFoldDB" id="N1JIC4"/>
<dbReference type="EMBL" id="CAUH01007168">
    <property type="protein sequence ID" value="CCU82898.1"/>
    <property type="molecule type" value="Genomic_DNA"/>
</dbReference>
<protein>
    <submittedName>
        <fullName evidence="2">Alpha/beta hydrolase/aryl-alcohol oxidase</fullName>
    </submittedName>
</protein>
<sequence length="353" mass="39742">MEKNQQWPSVEEITAHPSFPDAIWKLTPSQKGSHAVAAGRGGPFNIDWEVHGSGDIKLVWVMGLGSVKSSWQRQTLRFGHDEHNRYSSLVFDNRGMSSQIIIFWSDKPLMRYSTSEMAKDVIELLDHLGWNEKRQLHVSGVSMGGMIAQEIAYLIPDRISSLNLLSTAAYIENTTTFVENMQTRIRMLIPKSLDRSVREASQSLFPDTWLAAPDNTAVPTATSPMVVFPPSGKYGSFSTNYERFSAAEITKRSDIESFGRTGFILQLIAAGWHHKSPEQLKEIGDKVGRERIMVMHGTADKMISVHHGRKLIEFLQPGTGIIKEGTGHVFMVEECEYHNKMIEEMFQKGESSK</sequence>
<keyword evidence="3" id="KW-1185">Reference proteome</keyword>
<dbReference type="PANTHER" id="PTHR43433:SF5">
    <property type="entry name" value="AB HYDROLASE-1 DOMAIN-CONTAINING PROTEIN"/>
    <property type="match status" value="1"/>
</dbReference>
<accession>N1JIC4</accession>
<dbReference type="InterPro" id="IPR029058">
    <property type="entry name" value="AB_hydrolase_fold"/>
</dbReference>
<feature type="domain" description="AB hydrolase-1" evidence="1">
    <location>
        <begin position="80"/>
        <end position="333"/>
    </location>
</feature>
<dbReference type="Pfam" id="PF00561">
    <property type="entry name" value="Abhydrolase_1"/>
    <property type="match status" value="1"/>
</dbReference>
<dbReference type="SUPFAM" id="SSF53474">
    <property type="entry name" value="alpha/beta-Hydrolases"/>
    <property type="match status" value="1"/>
</dbReference>
<dbReference type="PANTHER" id="PTHR43433">
    <property type="entry name" value="HYDROLASE, ALPHA/BETA FOLD FAMILY PROTEIN"/>
    <property type="match status" value="1"/>
</dbReference>
<dbReference type="Gene3D" id="3.40.50.1820">
    <property type="entry name" value="alpha/beta hydrolase"/>
    <property type="match status" value="1"/>
</dbReference>
<dbReference type="STRING" id="546991.N1JIC4"/>
<keyword evidence="2" id="KW-0378">Hydrolase</keyword>
<evidence type="ECO:0000313" key="2">
    <source>
        <dbReference type="EMBL" id="CCU82898.1"/>
    </source>
</evidence>
<proteinExistence type="predicted"/>
<evidence type="ECO:0000313" key="3">
    <source>
        <dbReference type="Proteomes" id="UP000015441"/>
    </source>
</evidence>
<dbReference type="eggNOG" id="KOG4178">
    <property type="taxonomic scope" value="Eukaryota"/>
</dbReference>
<evidence type="ECO:0000259" key="1">
    <source>
        <dbReference type="Pfam" id="PF00561"/>
    </source>
</evidence>
<dbReference type="OrthoDB" id="19657at2759"/>
<dbReference type="GO" id="GO:0016787">
    <property type="term" value="F:hydrolase activity"/>
    <property type="evidence" value="ECO:0007669"/>
    <property type="project" value="UniProtKB-KW"/>
</dbReference>
<dbReference type="HOGENOM" id="CLU_020336_20_1_1"/>
<dbReference type="InParanoid" id="N1JIC4"/>
<dbReference type="Proteomes" id="UP000015441">
    <property type="component" value="Unassembled WGS sequence"/>
</dbReference>
<dbReference type="InterPro" id="IPR000073">
    <property type="entry name" value="AB_hydrolase_1"/>
</dbReference>
<name>N1JIC4_BLUG1</name>
<comment type="caution">
    <text evidence="2">The sequence shown here is derived from an EMBL/GenBank/DDBJ whole genome shotgun (WGS) entry which is preliminary data.</text>
</comment>
<gene>
    <name evidence="2" type="ORF">BGHDH14_bgh03005</name>
</gene>
<dbReference type="InterPro" id="IPR050471">
    <property type="entry name" value="AB_hydrolase"/>
</dbReference>